<organism evidence="2 3">
    <name type="scientific">Candidatus Lokiarchaeum ossiferum</name>
    <dbReference type="NCBI Taxonomy" id="2951803"/>
    <lineage>
        <taxon>Archaea</taxon>
        <taxon>Promethearchaeati</taxon>
        <taxon>Promethearchaeota</taxon>
        <taxon>Promethearchaeia</taxon>
        <taxon>Promethearchaeales</taxon>
        <taxon>Promethearchaeaceae</taxon>
        <taxon>Candidatus Lokiarchaeum</taxon>
    </lineage>
</organism>
<keyword evidence="1" id="KW-0812">Transmembrane</keyword>
<feature type="transmembrane region" description="Helical" evidence="1">
    <location>
        <begin position="94"/>
        <end position="115"/>
    </location>
</feature>
<dbReference type="Proteomes" id="UP001208689">
    <property type="component" value="Chromosome"/>
</dbReference>
<accession>A0ABY6HUD4</accession>
<name>A0ABY6HUD4_9ARCH</name>
<feature type="transmembrane region" description="Helical" evidence="1">
    <location>
        <begin position="121"/>
        <end position="143"/>
    </location>
</feature>
<reference evidence="2" key="1">
    <citation type="submission" date="2022-09" db="EMBL/GenBank/DDBJ databases">
        <title>Actin cytoskeleton and complex cell architecture in an #Asgard archaeon.</title>
        <authorList>
            <person name="Ponce Toledo R.I."/>
            <person name="Schleper C."/>
            <person name="Rodrigues Oliveira T."/>
            <person name="Wollweber F."/>
            <person name="Xu J."/>
            <person name="Rittmann S."/>
            <person name="Klingl A."/>
            <person name="Pilhofer M."/>
        </authorList>
    </citation>
    <scope>NUCLEOTIDE SEQUENCE</scope>
    <source>
        <strain evidence="2">B-35</strain>
    </source>
</reference>
<evidence type="ECO:0000313" key="2">
    <source>
        <dbReference type="EMBL" id="UYP46953.1"/>
    </source>
</evidence>
<keyword evidence="3" id="KW-1185">Reference proteome</keyword>
<evidence type="ECO:0000313" key="3">
    <source>
        <dbReference type="Proteomes" id="UP001208689"/>
    </source>
</evidence>
<proteinExistence type="predicted"/>
<evidence type="ECO:0000256" key="1">
    <source>
        <dbReference type="SAM" id="Phobius"/>
    </source>
</evidence>
<sequence length="153" mass="17032">MTDYTEWSKDIGRTMQKASDEFAKLSVRYDITCGVCGTVHSGVSYIYSTCYYCGKKYAKCCKGHYGTCSKCWPDLSKNEQNAQKKRYQQVVGKAVGFGLLFPVLAIGFLIVGLVLNRVNRILGMSVFLVGLLGSLASFILLVVKMDKQGKFQH</sequence>
<keyword evidence="1" id="KW-1133">Transmembrane helix</keyword>
<gene>
    <name evidence="2" type="ORF">NEF87_003238</name>
</gene>
<keyword evidence="1" id="KW-0472">Membrane</keyword>
<protein>
    <submittedName>
        <fullName evidence="2">Uncharacterized protein</fullName>
    </submittedName>
</protein>
<dbReference type="EMBL" id="CP104013">
    <property type="protein sequence ID" value="UYP46953.1"/>
    <property type="molecule type" value="Genomic_DNA"/>
</dbReference>